<keyword evidence="2" id="KW-1185">Reference proteome</keyword>
<evidence type="ECO:0000313" key="2">
    <source>
        <dbReference type="Proteomes" id="UP000694417"/>
    </source>
</evidence>
<reference evidence="1" key="1">
    <citation type="submission" date="2025-08" db="UniProtKB">
        <authorList>
            <consortium name="Ensembl"/>
        </authorList>
    </citation>
    <scope>IDENTIFICATION</scope>
</reference>
<protein>
    <submittedName>
        <fullName evidence="1">Uncharacterized protein</fullName>
    </submittedName>
</protein>
<dbReference type="SUPFAM" id="SSF56808">
    <property type="entry name" value="Ribosomal protein L1"/>
    <property type="match status" value="1"/>
</dbReference>
<name>A0A8D2IMB6_UROPR</name>
<evidence type="ECO:0000313" key="1">
    <source>
        <dbReference type="Ensembl" id="ENSUPAP00010027575.1"/>
    </source>
</evidence>
<accession>A0A8D2IMB6</accession>
<dbReference type="InterPro" id="IPR023674">
    <property type="entry name" value="Ribosomal_uL1-like"/>
</dbReference>
<dbReference type="Proteomes" id="UP000694417">
    <property type="component" value="Unplaced"/>
</dbReference>
<dbReference type="GeneTree" id="ENSGT00390000008767"/>
<reference evidence="1" key="2">
    <citation type="submission" date="2025-09" db="UniProtKB">
        <authorList>
            <consortium name="Ensembl"/>
        </authorList>
    </citation>
    <scope>IDENTIFICATION</scope>
</reference>
<proteinExistence type="predicted"/>
<organism evidence="1 2">
    <name type="scientific">Urocitellus parryii</name>
    <name type="common">Arctic ground squirrel</name>
    <name type="synonym">Spermophilus parryii</name>
    <dbReference type="NCBI Taxonomy" id="9999"/>
    <lineage>
        <taxon>Eukaryota</taxon>
        <taxon>Metazoa</taxon>
        <taxon>Chordata</taxon>
        <taxon>Craniata</taxon>
        <taxon>Vertebrata</taxon>
        <taxon>Euteleostomi</taxon>
        <taxon>Mammalia</taxon>
        <taxon>Eutheria</taxon>
        <taxon>Euarchontoglires</taxon>
        <taxon>Glires</taxon>
        <taxon>Rodentia</taxon>
        <taxon>Sciuromorpha</taxon>
        <taxon>Sciuridae</taxon>
        <taxon>Xerinae</taxon>
        <taxon>Marmotini</taxon>
        <taxon>Urocitellus</taxon>
    </lineage>
</organism>
<dbReference type="Ensembl" id="ENSUPAT00010031377.1">
    <property type="protein sequence ID" value="ENSUPAP00010027575.1"/>
    <property type="gene ID" value="ENSUPAG00010021795.1"/>
</dbReference>
<dbReference type="Gene3D" id="3.30.190.20">
    <property type="match status" value="1"/>
</dbReference>
<dbReference type="AlphaFoldDB" id="A0A8D2IMB6"/>
<sequence>LSSKVCRDTLQEAVREVLHGNQRRRRKFLETLQLQINLENYAPQDKRFSGTVLAPILSLSFYVILESPATSLDFRFCFSHL</sequence>